<dbReference type="STRING" id="991.IW20_24805"/>
<dbReference type="EMBL" id="JPRM01000058">
    <property type="protein sequence ID" value="KFF03683.1"/>
    <property type="molecule type" value="Genomic_DNA"/>
</dbReference>
<evidence type="ECO:0000313" key="2">
    <source>
        <dbReference type="EMBL" id="KFF03683.1"/>
    </source>
</evidence>
<accession>A0A085ZGW9</accession>
<proteinExistence type="predicted"/>
<evidence type="ECO:0000259" key="1">
    <source>
        <dbReference type="SMART" id="SM00507"/>
    </source>
</evidence>
<keyword evidence="3" id="KW-0378">Hydrolase</keyword>
<evidence type="ECO:0000313" key="5">
    <source>
        <dbReference type="Proteomes" id="UP000198424"/>
    </source>
</evidence>
<dbReference type="OrthoDB" id="9805802at2"/>
<evidence type="ECO:0000313" key="3">
    <source>
        <dbReference type="EMBL" id="OXA92400.1"/>
    </source>
</evidence>
<dbReference type="Gene3D" id="1.10.30.50">
    <property type="match status" value="1"/>
</dbReference>
<sequence>MVHRNKNLTSPPPELMNSKWNTIKQDLLVNKHNHEAKSECYRDTTLSYLTELYKNKCAICERERGMELQVDHFRPKKQRNNKTEIKYNQPGYYWLAYEWFNLIPLCSYCNINKSNKFPLSTWDNTNRISDHLNIHTIAGFNSYNLNWLQNHENPLLINPEYEIHPERHFSFRIDGRIIGQTDEGVETINICKLNRKDLKRERIEIRFRFVNDIKSALKDFDDHRDNAELKGELKSIFKRIKLNCHQNSAHSLYHIFLYTYFDYFIVSKIPQDLRDLVTNYFNDYKIWLSTNSIA</sequence>
<protein>
    <submittedName>
        <fullName evidence="3">HNH endonuclease</fullName>
    </submittedName>
</protein>
<organism evidence="2 4">
    <name type="scientific">Flavobacterium hydatis</name>
    <name type="common">Cytophaga aquatilis</name>
    <dbReference type="NCBI Taxonomy" id="991"/>
    <lineage>
        <taxon>Bacteria</taxon>
        <taxon>Pseudomonadati</taxon>
        <taxon>Bacteroidota</taxon>
        <taxon>Flavobacteriia</taxon>
        <taxon>Flavobacteriales</taxon>
        <taxon>Flavobacteriaceae</taxon>
        <taxon>Flavobacterium</taxon>
    </lineage>
</organism>
<evidence type="ECO:0000313" key="4">
    <source>
        <dbReference type="Proteomes" id="UP000028712"/>
    </source>
</evidence>
<keyword evidence="5" id="KW-1185">Reference proteome</keyword>
<reference evidence="2 4" key="1">
    <citation type="submission" date="2014-07" db="EMBL/GenBank/DDBJ databases">
        <title>Genome of Flavobacterium hydatis DSM 2063.</title>
        <authorList>
            <person name="Pipes S.E."/>
            <person name="Stropko S.J."/>
            <person name="Newman J.D."/>
        </authorList>
    </citation>
    <scope>NUCLEOTIDE SEQUENCE [LARGE SCALE GENOMIC DNA]</scope>
    <source>
        <strain evidence="2 4">DSM 2063</strain>
    </source>
</reference>
<dbReference type="eggNOG" id="COG1403">
    <property type="taxonomic scope" value="Bacteria"/>
</dbReference>
<dbReference type="Proteomes" id="UP000198424">
    <property type="component" value="Unassembled WGS sequence"/>
</dbReference>
<gene>
    <name evidence="3" type="ORF">B0A62_15310</name>
    <name evidence="2" type="ORF">IW20_24805</name>
</gene>
<dbReference type="RefSeq" id="WP_035628685.1">
    <property type="nucleotide sequence ID" value="NZ_JBEWQG010000035.1"/>
</dbReference>
<name>A0A085ZGW9_FLAHY</name>
<dbReference type="EMBL" id="MUGY01000022">
    <property type="protein sequence ID" value="OXA92400.1"/>
    <property type="molecule type" value="Genomic_DNA"/>
</dbReference>
<dbReference type="GO" id="GO:0004519">
    <property type="term" value="F:endonuclease activity"/>
    <property type="evidence" value="ECO:0007669"/>
    <property type="project" value="UniProtKB-KW"/>
</dbReference>
<keyword evidence="3" id="KW-0255">Endonuclease</keyword>
<dbReference type="AlphaFoldDB" id="A0A085ZGW9"/>
<dbReference type="Proteomes" id="UP000028712">
    <property type="component" value="Unassembled WGS sequence"/>
</dbReference>
<dbReference type="InterPro" id="IPR003615">
    <property type="entry name" value="HNH_nuc"/>
</dbReference>
<feature type="domain" description="HNH nuclease" evidence="1">
    <location>
        <begin position="47"/>
        <end position="111"/>
    </location>
</feature>
<dbReference type="SMART" id="SM00507">
    <property type="entry name" value="HNHc"/>
    <property type="match status" value="1"/>
</dbReference>
<comment type="caution">
    <text evidence="2">The sequence shown here is derived from an EMBL/GenBank/DDBJ whole genome shotgun (WGS) entry which is preliminary data.</text>
</comment>
<keyword evidence="3" id="KW-0540">Nuclease</keyword>
<reference evidence="3 5" key="2">
    <citation type="submission" date="2016-11" db="EMBL/GenBank/DDBJ databases">
        <title>Whole genomes of Flavobacteriaceae.</title>
        <authorList>
            <person name="Stine C."/>
            <person name="Li C."/>
            <person name="Tadesse D."/>
        </authorList>
    </citation>
    <scope>NUCLEOTIDE SEQUENCE [LARGE SCALE GENOMIC DNA]</scope>
    <source>
        <strain evidence="3 5">ATCC 29551</strain>
    </source>
</reference>